<keyword evidence="5 7" id="KW-1133">Transmembrane helix</keyword>
<feature type="transmembrane region" description="Helical" evidence="7">
    <location>
        <begin position="158"/>
        <end position="179"/>
    </location>
</feature>
<dbReference type="InterPro" id="IPR000515">
    <property type="entry name" value="MetI-like"/>
</dbReference>
<reference evidence="10 11" key="1">
    <citation type="submission" date="2020-08" db="EMBL/GenBank/DDBJ databases">
        <title>Genomic Encyclopedia of Type Strains, Phase IV (KMG-IV): sequencing the most valuable type-strain genomes for metagenomic binning, comparative biology and taxonomic classification.</title>
        <authorList>
            <person name="Goeker M."/>
        </authorList>
    </citation>
    <scope>NUCLEOTIDE SEQUENCE [LARGE SCALE GENOMIC DNA]</scope>
    <source>
        <strain evidence="10 11">DSM 44197</strain>
    </source>
</reference>
<dbReference type="InterPro" id="IPR035906">
    <property type="entry name" value="MetI-like_sf"/>
</dbReference>
<evidence type="ECO:0000259" key="9">
    <source>
        <dbReference type="PROSITE" id="PS50928"/>
    </source>
</evidence>
<comment type="similarity">
    <text evidence="7">Belongs to the binding-protein-dependent transport system permease family.</text>
</comment>
<evidence type="ECO:0000256" key="8">
    <source>
        <dbReference type="SAM" id="MobiDB-lite"/>
    </source>
</evidence>
<feature type="transmembrane region" description="Helical" evidence="7">
    <location>
        <begin position="217"/>
        <end position="240"/>
    </location>
</feature>
<keyword evidence="3" id="KW-1003">Cell membrane</keyword>
<comment type="caution">
    <text evidence="10">The sequence shown here is derived from an EMBL/GenBank/DDBJ whole genome shotgun (WGS) entry which is preliminary data.</text>
</comment>
<dbReference type="Gene3D" id="1.10.3720.10">
    <property type="entry name" value="MetI-like"/>
    <property type="match status" value="1"/>
</dbReference>
<dbReference type="GO" id="GO:0005886">
    <property type="term" value="C:plasma membrane"/>
    <property type="evidence" value="ECO:0007669"/>
    <property type="project" value="UniProtKB-SubCell"/>
</dbReference>
<evidence type="ECO:0000256" key="6">
    <source>
        <dbReference type="ARBA" id="ARBA00023136"/>
    </source>
</evidence>
<keyword evidence="2 7" id="KW-0813">Transport</keyword>
<dbReference type="PANTHER" id="PTHR43744:SF12">
    <property type="entry name" value="ABC TRANSPORTER PERMEASE PROTEIN MG189-RELATED"/>
    <property type="match status" value="1"/>
</dbReference>
<dbReference type="RefSeq" id="WP_182847760.1">
    <property type="nucleotide sequence ID" value="NZ_BAAALP010000025.1"/>
</dbReference>
<protein>
    <submittedName>
        <fullName evidence="10">Multiple sugar transport system permease protein</fullName>
    </submittedName>
</protein>
<feature type="transmembrane region" description="Helical" evidence="7">
    <location>
        <begin position="130"/>
        <end position="152"/>
    </location>
</feature>
<evidence type="ECO:0000256" key="4">
    <source>
        <dbReference type="ARBA" id="ARBA00022692"/>
    </source>
</evidence>
<dbReference type="PROSITE" id="PS50928">
    <property type="entry name" value="ABC_TM1"/>
    <property type="match status" value="1"/>
</dbReference>
<keyword evidence="4 7" id="KW-0812">Transmembrane</keyword>
<keyword evidence="10" id="KW-0762">Sugar transport</keyword>
<evidence type="ECO:0000256" key="2">
    <source>
        <dbReference type="ARBA" id="ARBA00022448"/>
    </source>
</evidence>
<feature type="region of interest" description="Disordered" evidence="8">
    <location>
        <begin position="1"/>
        <end position="22"/>
    </location>
</feature>
<evidence type="ECO:0000256" key="5">
    <source>
        <dbReference type="ARBA" id="ARBA00022989"/>
    </source>
</evidence>
<dbReference type="GO" id="GO:0055085">
    <property type="term" value="P:transmembrane transport"/>
    <property type="evidence" value="ECO:0007669"/>
    <property type="project" value="InterPro"/>
</dbReference>
<dbReference type="Proteomes" id="UP000572680">
    <property type="component" value="Unassembled WGS sequence"/>
</dbReference>
<dbReference type="SUPFAM" id="SSF161098">
    <property type="entry name" value="MetI-like"/>
    <property type="match status" value="1"/>
</dbReference>
<evidence type="ECO:0000256" key="3">
    <source>
        <dbReference type="ARBA" id="ARBA00022475"/>
    </source>
</evidence>
<feature type="transmembrane region" description="Helical" evidence="7">
    <location>
        <begin position="266"/>
        <end position="288"/>
    </location>
</feature>
<dbReference type="EMBL" id="JACJIA010000013">
    <property type="protein sequence ID" value="MBA8955788.1"/>
    <property type="molecule type" value="Genomic_DNA"/>
</dbReference>
<name>A0A7W3LWX6_ACTNM</name>
<evidence type="ECO:0000313" key="11">
    <source>
        <dbReference type="Proteomes" id="UP000572680"/>
    </source>
</evidence>
<accession>A0A7W3LWX6</accession>
<dbReference type="CDD" id="cd06261">
    <property type="entry name" value="TM_PBP2"/>
    <property type="match status" value="1"/>
</dbReference>
<comment type="subcellular location">
    <subcellularLocation>
        <location evidence="1 7">Cell membrane</location>
        <topology evidence="1 7">Multi-pass membrane protein</topology>
    </subcellularLocation>
</comment>
<dbReference type="AlphaFoldDB" id="A0A7W3LWX6"/>
<feature type="transmembrane region" description="Helical" evidence="7">
    <location>
        <begin position="31"/>
        <end position="53"/>
    </location>
</feature>
<evidence type="ECO:0000256" key="1">
    <source>
        <dbReference type="ARBA" id="ARBA00004651"/>
    </source>
</evidence>
<evidence type="ECO:0000313" key="10">
    <source>
        <dbReference type="EMBL" id="MBA8955788.1"/>
    </source>
</evidence>
<dbReference type="Pfam" id="PF00528">
    <property type="entry name" value="BPD_transp_1"/>
    <property type="match status" value="1"/>
</dbReference>
<feature type="domain" description="ABC transmembrane type-1" evidence="9">
    <location>
        <begin position="94"/>
        <end position="288"/>
    </location>
</feature>
<organism evidence="10 11">
    <name type="scientific">Actinomadura namibiensis</name>
    <dbReference type="NCBI Taxonomy" id="182080"/>
    <lineage>
        <taxon>Bacteria</taxon>
        <taxon>Bacillati</taxon>
        <taxon>Actinomycetota</taxon>
        <taxon>Actinomycetes</taxon>
        <taxon>Streptosporangiales</taxon>
        <taxon>Thermomonosporaceae</taxon>
        <taxon>Actinomadura</taxon>
    </lineage>
</organism>
<proteinExistence type="inferred from homology"/>
<sequence>MSAPVLTKAPAPPARRPAPAPRRRPALMAPAVVNAVLVVGLAYMLLPLTWLVIAATKDRRDLFGTGGFELARFDLWDNLARLFTENGGVYGRWLLNSVLYAGGGALVGALVCVAAGFAFDKYRFRGKERLYGLVLLGVLVPATATALPTYLLASEVGLVNSFWGVFLPMLVNPFGVYLARVFSASYVPDEVLEATRIDGASEPVAFWRVALPMLRPAFVTIFLFQFTAAWNNFLLPLLMLSDDRLYPVSLGLYMWNASSRATQPELYPLVVTGSLVAVVPLVLAFVLLQRHWRSGLTAGAVK</sequence>
<feature type="transmembrane region" description="Helical" evidence="7">
    <location>
        <begin position="98"/>
        <end position="118"/>
    </location>
</feature>
<keyword evidence="6 7" id="KW-0472">Membrane</keyword>
<gene>
    <name evidence="10" type="ORF">HNR61_007470</name>
</gene>
<dbReference type="PANTHER" id="PTHR43744">
    <property type="entry name" value="ABC TRANSPORTER PERMEASE PROTEIN MG189-RELATED-RELATED"/>
    <property type="match status" value="1"/>
</dbReference>
<feature type="compositionally biased region" description="Pro residues" evidence="8">
    <location>
        <begin position="10"/>
        <end position="20"/>
    </location>
</feature>
<evidence type="ECO:0000256" key="7">
    <source>
        <dbReference type="RuleBase" id="RU363032"/>
    </source>
</evidence>
<keyword evidence="11" id="KW-1185">Reference proteome</keyword>